<accession>A0A9X0B8X2</accession>
<dbReference type="PANTHER" id="PTHR37540:SF5">
    <property type="entry name" value="TRANSCRIPTION FACTOR DOMAIN-CONTAINING PROTEIN"/>
    <property type="match status" value="1"/>
</dbReference>
<dbReference type="Proteomes" id="UP001147747">
    <property type="component" value="Unassembled WGS sequence"/>
</dbReference>
<sequence length="628" mass="69000">MASKKNQRGGIRKSDGIHFVNARPSSETERIKAQRLVRAHVGRWISDQTRDKDRTAEAASNSVSSIRSSASASTSASASASTSTSISPLSIGASTGSTPPNNPQSAQAATRPSLPSDDGPPSSFIVVSRPSPQPTRYVPAPRRGIAARGLNQRPLREWQRSPFPPSHASDSSDSSDDAASLTEPIAFIPWHEVARVEPQISGLFDPFGTYPTEFSPDLVNPCETYRLRHMKKAGEDWFPLSLSDPALFTAFIYGSLCHQRVQWLNQVTPSSSFGPRQERLLQQCEVEAIKLINVAMKDPSRRVSDAVILSVICMAHHQAMDDTFRRQLPTPFKAPFQRLQWLNVYGCLPPNMIHIQGLVQLIIMRGGLRSIKTAGLAATISFSDIFTASVLCTKPGFEFWPVDESRCGIELRPLLGFDQSDIDRGFGRLCSIGITPQMAEAFQAARMYINIVRDNLAKSHDSSLLADQRNLTQHTILSLPPASTISHQFVHPTHAITYEACRLACWIFAVGVIFPVPAQSTPLASLAQQLQGVLRDPEASGLWTSPQTRIPLLWILMLGGIAATEMPERPFFTSALERTLRRSGISSWLGVKRVLDIMLWYDMACDESAEALLYDAIRLANSVSEAGS</sequence>
<dbReference type="AlphaFoldDB" id="A0A9X0B8X2"/>
<comment type="caution">
    <text evidence="2">The sequence shown here is derived from an EMBL/GenBank/DDBJ whole genome shotgun (WGS) entry which is preliminary data.</text>
</comment>
<reference evidence="2" key="1">
    <citation type="submission" date="2022-12" db="EMBL/GenBank/DDBJ databases">
        <authorList>
            <person name="Petersen C."/>
        </authorList>
    </citation>
    <scope>NUCLEOTIDE SEQUENCE</scope>
    <source>
        <strain evidence="2">IBT 29677</strain>
    </source>
</reference>
<evidence type="ECO:0000313" key="3">
    <source>
        <dbReference type="Proteomes" id="UP001147747"/>
    </source>
</evidence>
<proteinExistence type="predicted"/>
<dbReference type="GeneID" id="81371619"/>
<dbReference type="RefSeq" id="XP_056488190.1">
    <property type="nucleotide sequence ID" value="XM_056632639.1"/>
</dbReference>
<keyword evidence="3" id="KW-1185">Reference proteome</keyword>
<evidence type="ECO:0008006" key="4">
    <source>
        <dbReference type="Google" id="ProtNLM"/>
    </source>
</evidence>
<reference evidence="2" key="2">
    <citation type="journal article" date="2023" name="IMA Fungus">
        <title>Comparative genomic study of the Penicillium genus elucidates a diverse pangenome and 15 lateral gene transfer events.</title>
        <authorList>
            <person name="Petersen C."/>
            <person name="Sorensen T."/>
            <person name="Nielsen M.R."/>
            <person name="Sondergaard T.E."/>
            <person name="Sorensen J.L."/>
            <person name="Fitzpatrick D.A."/>
            <person name="Frisvad J.C."/>
            <person name="Nielsen K.L."/>
        </authorList>
    </citation>
    <scope>NUCLEOTIDE SEQUENCE</scope>
    <source>
        <strain evidence="2">IBT 29677</strain>
    </source>
</reference>
<feature type="compositionally biased region" description="Low complexity" evidence="1">
    <location>
        <begin position="112"/>
        <end position="123"/>
    </location>
</feature>
<dbReference type="InterPro" id="IPR021858">
    <property type="entry name" value="Fun_TF"/>
</dbReference>
<feature type="compositionally biased region" description="Low complexity" evidence="1">
    <location>
        <begin position="166"/>
        <end position="178"/>
    </location>
</feature>
<gene>
    <name evidence="2" type="ORF">N7509_008002</name>
</gene>
<evidence type="ECO:0000313" key="2">
    <source>
        <dbReference type="EMBL" id="KAJ5392512.1"/>
    </source>
</evidence>
<feature type="compositionally biased region" description="Low complexity" evidence="1">
    <location>
        <begin position="58"/>
        <end position="91"/>
    </location>
</feature>
<name>A0A9X0B8X2_9EURO</name>
<protein>
    <recommendedName>
        <fullName evidence="4">Transcription factor domain-containing protein</fullName>
    </recommendedName>
</protein>
<feature type="compositionally biased region" description="Basic residues" evidence="1">
    <location>
        <begin position="1"/>
        <end position="11"/>
    </location>
</feature>
<organism evidence="2 3">
    <name type="scientific">Penicillium cosmopolitanum</name>
    <dbReference type="NCBI Taxonomy" id="1131564"/>
    <lineage>
        <taxon>Eukaryota</taxon>
        <taxon>Fungi</taxon>
        <taxon>Dikarya</taxon>
        <taxon>Ascomycota</taxon>
        <taxon>Pezizomycotina</taxon>
        <taxon>Eurotiomycetes</taxon>
        <taxon>Eurotiomycetidae</taxon>
        <taxon>Eurotiales</taxon>
        <taxon>Aspergillaceae</taxon>
        <taxon>Penicillium</taxon>
    </lineage>
</organism>
<feature type="region of interest" description="Disordered" evidence="1">
    <location>
        <begin position="1"/>
        <end position="178"/>
    </location>
</feature>
<dbReference type="PANTHER" id="PTHR37540">
    <property type="entry name" value="TRANSCRIPTION FACTOR (ACR-2), PUTATIVE-RELATED-RELATED"/>
    <property type="match status" value="1"/>
</dbReference>
<feature type="compositionally biased region" description="Polar residues" evidence="1">
    <location>
        <begin position="92"/>
        <end position="110"/>
    </location>
</feature>
<dbReference type="OrthoDB" id="3469466at2759"/>
<evidence type="ECO:0000256" key="1">
    <source>
        <dbReference type="SAM" id="MobiDB-lite"/>
    </source>
</evidence>
<dbReference type="Pfam" id="PF11951">
    <property type="entry name" value="Fungal_trans_2"/>
    <property type="match status" value="1"/>
</dbReference>
<dbReference type="EMBL" id="JAPZBU010000008">
    <property type="protein sequence ID" value="KAJ5392512.1"/>
    <property type="molecule type" value="Genomic_DNA"/>
</dbReference>